<dbReference type="OrthoDB" id="2355173at2"/>
<dbReference type="InterPro" id="IPR023393">
    <property type="entry name" value="START-like_dom_sf"/>
</dbReference>
<comment type="similarity">
    <text evidence="1">Belongs to the AHA1 family.</text>
</comment>
<gene>
    <name evidence="3" type="ORF">E6C55_02565</name>
</gene>
<protein>
    <submittedName>
        <fullName evidence="3">SRPBCC domain-containing protein</fullName>
    </submittedName>
</protein>
<dbReference type="CDD" id="cd07814">
    <property type="entry name" value="SRPBCC_CalC_Aha1-like"/>
    <property type="match status" value="1"/>
</dbReference>
<reference evidence="3 4" key="1">
    <citation type="submission" date="2019-04" db="EMBL/GenBank/DDBJ databases">
        <title>Cohnella sp. nov. isolated from preserved vegetables.</title>
        <authorList>
            <person name="Lin S.-Y."/>
            <person name="Hung M.-H."/>
            <person name="Young C.-C."/>
        </authorList>
    </citation>
    <scope>NUCLEOTIDE SEQUENCE [LARGE SCALE GENOMIC DNA]</scope>
    <source>
        <strain evidence="3 4">CC-MHH1044</strain>
    </source>
</reference>
<comment type="caution">
    <text evidence="3">The sequence shown here is derived from an EMBL/GenBank/DDBJ whole genome shotgun (WGS) entry which is preliminary data.</text>
</comment>
<sequence>MSRNKNGQGNDTADSLPEIRQVERLKAPIEKVWNAVSTAEGLSAWFMPNDLQAVVGHEFHLNAGPFGQSPCKVTEVDPPHRLSFEWGKDWTLTFELKELEGGTEFTLIHAGWDPDKATEFGEAHRLVRERMAGGWVGIVAKFRSLIES</sequence>
<organism evidence="3 4">
    <name type="scientific">Cohnella fermenti</name>
    <dbReference type="NCBI Taxonomy" id="2565925"/>
    <lineage>
        <taxon>Bacteria</taxon>
        <taxon>Bacillati</taxon>
        <taxon>Bacillota</taxon>
        <taxon>Bacilli</taxon>
        <taxon>Bacillales</taxon>
        <taxon>Paenibacillaceae</taxon>
        <taxon>Cohnella</taxon>
    </lineage>
</organism>
<dbReference type="Proteomes" id="UP000310636">
    <property type="component" value="Unassembled WGS sequence"/>
</dbReference>
<keyword evidence="4" id="KW-1185">Reference proteome</keyword>
<dbReference type="InterPro" id="IPR013538">
    <property type="entry name" value="ASHA1/2-like_C"/>
</dbReference>
<evidence type="ECO:0000313" key="4">
    <source>
        <dbReference type="Proteomes" id="UP000310636"/>
    </source>
</evidence>
<name>A0A4S4CE01_9BACL</name>
<dbReference type="EMBL" id="SSOB01000002">
    <property type="protein sequence ID" value="THF84198.1"/>
    <property type="molecule type" value="Genomic_DNA"/>
</dbReference>
<proteinExistence type="inferred from homology"/>
<feature type="domain" description="Activator of Hsp90 ATPase homologue 1/2-like C-terminal" evidence="2">
    <location>
        <begin position="26"/>
        <end position="146"/>
    </location>
</feature>
<dbReference type="Pfam" id="PF08327">
    <property type="entry name" value="AHSA1"/>
    <property type="match status" value="1"/>
</dbReference>
<evidence type="ECO:0000313" key="3">
    <source>
        <dbReference type="EMBL" id="THF84198.1"/>
    </source>
</evidence>
<dbReference type="AlphaFoldDB" id="A0A4S4CE01"/>
<dbReference type="RefSeq" id="WP_136368200.1">
    <property type="nucleotide sequence ID" value="NZ_SSOB01000002.1"/>
</dbReference>
<accession>A0A4S4CE01</accession>
<dbReference type="Gene3D" id="3.30.530.20">
    <property type="match status" value="1"/>
</dbReference>
<evidence type="ECO:0000256" key="1">
    <source>
        <dbReference type="ARBA" id="ARBA00006817"/>
    </source>
</evidence>
<evidence type="ECO:0000259" key="2">
    <source>
        <dbReference type="Pfam" id="PF08327"/>
    </source>
</evidence>
<dbReference type="SUPFAM" id="SSF55961">
    <property type="entry name" value="Bet v1-like"/>
    <property type="match status" value="1"/>
</dbReference>